<gene>
    <name evidence="4" type="ORF">GCM10009838_41170</name>
</gene>
<name>A0ABN2RXI6_9ACTN</name>
<feature type="region of interest" description="Disordered" evidence="1">
    <location>
        <begin position="184"/>
        <end position="310"/>
    </location>
</feature>
<dbReference type="PRINTS" id="PR01217">
    <property type="entry name" value="PRICHEXTENSN"/>
</dbReference>
<feature type="compositionally biased region" description="Basic and acidic residues" evidence="1">
    <location>
        <begin position="81"/>
        <end position="90"/>
    </location>
</feature>
<dbReference type="EMBL" id="BAAAQM010000022">
    <property type="protein sequence ID" value="GAA1976583.1"/>
    <property type="molecule type" value="Genomic_DNA"/>
</dbReference>
<proteinExistence type="predicted"/>
<evidence type="ECO:0000259" key="3">
    <source>
        <dbReference type="Pfam" id="PF24346"/>
    </source>
</evidence>
<evidence type="ECO:0000256" key="2">
    <source>
        <dbReference type="SAM" id="Phobius"/>
    </source>
</evidence>
<keyword evidence="2" id="KW-0812">Transmembrane</keyword>
<accession>A0ABN2RXI6</accession>
<feature type="transmembrane region" description="Helical" evidence="2">
    <location>
        <begin position="318"/>
        <end position="336"/>
    </location>
</feature>
<keyword evidence="2" id="KW-0472">Membrane</keyword>
<dbReference type="Proteomes" id="UP001499854">
    <property type="component" value="Unassembled WGS sequence"/>
</dbReference>
<evidence type="ECO:0000313" key="5">
    <source>
        <dbReference type="Proteomes" id="UP001499854"/>
    </source>
</evidence>
<protein>
    <recommendedName>
        <fullName evidence="3">DUF7507 domain-containing protein</fullName>
    </recommendedName>
</protein>
<keyword evidence="2" id="KW-1133">Transmembrane helix</keyword>
<dbReference type="InterPro" id="IPR055354">
    <property type="entry name" value="DUF7507"/>
</dbReference>
<comment type="caution">
    <text evidence="4">The sequence shown here is derived from an EMBL/GenBank/DDBJ whole genome shotgun (WGS) entry which is preliminary data.</text>
</comment>
<keyword evidence="5" id="KW-1185">Reference proteome</keyword>
<evidence type="ECO:0000313" key="4">
    <source>
        <dbReference type="EMBL" id="GAA1976583.1"/>
    </source>
</evidence>
<feature type="domain" description="DUF7507" evidence="3">
    <location>
        <begin position="117"/>
        <end position="176"/>
    </location>
</feature>
<feature type="region of interest" description="Disordered" evidence="1">
    <location>
        <begin position="71"/>
        <end position="95"/>
    </location>
</feature>
<reference evidence="4 5" key="1">
    <citation type="journal article" date="2019" name="Int. J. Syst. Evol. Microbiol.">
        <title>The Global Catalogue of Microorganisms (GCM) 10K type strain sequencing project: providing services to taxonomists for standard genome sequencing and annotation.</title>
        <authorList>
            <consortium name="The Broad Institute Genomics Platform"/>
            <consortium name="The Broad Institute Genome Sequencing Center for Infectious Disease"/>
            <person name="Wu L."/>
            <person name="Ma J."/>
        </authorList>
    </citation>
    <scope>NUCLEOTIDE SEQUENCE [LARGE SCALE GENOMIC DNA]</scope>
    <source>
        <strain evidence="4 5">JCM 16013</strain>
    </source>
</reference>
<organism evidence="4 5">
    <name type="scientific">Catenulispora subtropica</name>
    <dbReference type="NCBI Taxonomy" id="450798"/>
    <lineage>
        <taxon>Bacteria</taxon>
        <taxon>Bacillati</taxon>
        <taxon>Actinomycetota</taxon>
        <taxon>Actinomycetes</taxon>
        <taxon>Catenulisporales</taxon>
        <taxon>Catenulisporaceae</taxon>
        <taxon>Catenulispora</taxon>
    </lineage>
</organism>
<sequence length="339" mass="33508">MVVDYRLTNSGGTRLVDVRIAEPDALGGTVSCAGGGSSVVLPRGTGVDCVVRITASAGIHAGTAVATARVVRDDEDDDKGEDGGSKHDGEQQVSASASVGYQGIASAVDVADHVSMSSDTTGAMVTLAYVISNTGKAPLFDFGVTDAVLPSGVTCPNTGSGLAPGASLTCTGTAHLAPGTYRSAATASADDHTATVGPDGQSVPPPRLTANASTDFTVVALPSPAPPPSPSPPPPPPIPSPPPPPPRTPSPPSTPPPASVPPPTAPPPPTLPPTPTPTPSPPSPTPPPSPAPTPPPSQHPPTQAAAKLTARPGIRTPLFLLVMMMPAAGAAAVLAARRK</sequence>
<dbReference type="Pfam" id="PF24346">
    <property type="entry name" value="DUF7507"/>
    <property type="match status" value="1"/>
</dbReference>
<feature type="compositionally biased region" description="Pro residues" evidence="1">
    <location>
        <begin position="223"/>
        <end position="299"/>
    </location>
</feature>
<evidence type="ECO:0000256" key="1">
    <source>
        <dbReference type="SAM" id="MobiDB-lite"/>
    </source>
</evidence>